<dbReference type="RefSeq" id="WP_132606069.1">
    <property type="nucleotide sequence ID" value="NZ_SMKO01000251.1"/>
</dbReference>
<dbReference type="SUPFAM" id="SSF81301">
    <property type="entry name" value="Nucleotidyltransferase"/>
    <property type="match status" value="1"/>
</dbReference>
<dbReference type="Gene3D" id="3.30.460.10">
    <property type="entry name" value="Beta Polymerase, domain 2"/>
    <property type="match status" value="1"/>
</dbReference>
<dbReference type="EMBL" id="SMKO01000251">
    <property type="protein sequence ID" value="TDC88340.1"/>
    <property type="molecule type" value="Genomic_DNA"/>
</dbReference>
<dbReference type="Proteomes" id="UP000295258">
    <property type="component" value="Unassembled WGS sequence"/>
</dbReference>
<evidence type="ECO:0000313" key="1">
    <source>
        <dbReference type="EMBL" id="TDC88340.1"/>
    </source>
</evidence>
<proteinExistence type="predicted"/>
<sequence>MAVVIVDYDAAWPSLAEQACEELVAALPGVFLEIEHVGSTSVPGLAAKPIVDLMASVSALEAVTAQERALTGLGYRSEETGMRGRLFYFRADASGRRSHHLHVVPADTWDTRNERLLRDHLRADPRAASEYAALKRHLAGGDVDAAAYTRAKTDLIQRLVDEARQARGLPRVPVWEE</sequence>
<reference evidence="1 2" key="1">
    <citation type="submission" date="2019-03" db="EMBL/GenBank/DDBJ databases">
        <title>Draft genome sequences of novel Actinobacteria.</title>
        <authorList>
            <person name="Sahin N."/>
            <person name="Ay H."/>
            <person name="Saygin H."/>
        </authorList>
    </citation>
    <scope>NUCLEOTIDE SEQUENCE [LARGE SCALE GENOMIC DNA]</scope>
    <source>
        <strain evidence="1 2">KC310</strain>
    </source>
</reference>
<gene>
    <name evidence="1" type="ORF">E1292_45795</name>
</gene>
<name>A0A4R4UAY9_9ACTN</name>
<dbReference type="PANTHER" id="PTHR34822:SF1">
    <property type="entry name" value="GRPB FAMILY PROTEIN"/>
    <property type="match status" value="1"/>
</dbReference>
<dbReference type="Pfam" id="PF04229">
    <property type="entry name" value="GrpB"/>
    <property type="match status" value="1"/>
</dbReference>
<evidence type="ECO:0000313" key="2">
    <source>
        <dbReference type="Proteomes" id="UP000295258"/>
    </source>
</evidence>
<keyword evidence="2" id="KW-1185">Reference proteome</keyword>
<dbReference type="PANTHER" id="PTHR34822">
    <property type="entry name" value="GRPB DOMAIN PROTEIN (AFU_ORTHOLOGUE AFUA_1G01530)"/>
    <property type="match status" value="1"/>
</dbReference>
<organism evidence="1 2">
    <name type="scientific">Nonomuraea deserti</name>
    <dbReference type="NCBI Taxonomy" id="1848322"/>
    <lineage>
        <taxon>Bacteria</taxon>
        <taxon>Bacillati</taxon>
        <taxon>Actinomycetota</taxon>
        <taxon>Actinomycetes</taxon>
        <taxon>Streptosporangiales</taxon>
        <taxon>Streptosporangiaceae</taxon>
        <taxon>Nonomuraea</taxon>
    </lineage>
</organism>
<dbReference type="InterPro" id="IPR043519">
    <property type="entry name" value="NT_sf"/>
</dbReference>
<dbReference type="AlphaFoldDB" id="A0A4R4UAY9"/>
<accession>A0A4R4UAY9</accession>
<dbReference type="InterPro" id="IPR007344">
    <property type="entry name" value="GrpB/CoaE"/>
</dbReference>
<comment type="caution">
    <text evidence="1">The sequence shown here is derived from an EMBL/GenBank/DDBJ whole genome shotgun (WGS) entry which is preliminary data.</text>
</comment>
<protein>
    <submittedName>
        <fullName evidence="1">GrpB family protein</fullName>
    </submittedName>
</protein>